<evidence type="ECO:0000313" key="2">
    <source>
        <dbReference type="Proteomes" id="UP000094197"/>
    </source>
</evidence>
<accession>A0A1D7UZR5</accession>
<evidence type="ECO:0000313" key="1">
    <source>
        <dbReference type="EMBL" id="AOP35071.1"/>
    </source>
</evidence>
<dbReference type="KEGG" id="laj:A0128_15200"/>
<dbReference type="Proteomes" id="UP000094197">
    <property type="component" value="Chromosome 1"/>
</dbReference>
<reference evidence="1 2" key="1">
    <citation type="submission" date="2016-04" db="EMBL/GenBank/DDBJ databases">
        <title>Complete genome seqeunce of Leptospira alstonii serovar Room22.</title>
        <authorList>
            <person name="Nally J.E."/>
            <person name="Bayles D.O."/>
            <person name="Hurley D."/>
            <person name="Fanning S."/>
            <person name="McMahon B.J."/>
            <person name="Arent Z."/>
        </authorList>
    </citation>
    <scope>NUCLEOTIDE SEQUENCE [LARGE SCALE GENOMIC DNA]</scope>
    <source>
        <strain evidence="1 2">GWTS #1</strain>
    </source>
</reference>
<organism evidence="1 2">
    <name type="scientific">Leptospira tipperaryensis</name>
    <dbReference type="NCBI Taxonomy" id="2564040"/>
    <lineage>
        <taxon>Bacteria</taxon>
        <taxon>Pseudomonadati</taxon>
        <taxon>Spirochaetota</taxon>
        <taxon>Spirochaetia</taxon>
        <taxon>Leptospirales</taxon>
        <taxon>Leptospiraceae</taxon>
        <taxon>Leptospira</taxon>
    </lineage>
</organism>
<dbReference type="AlphaFoldDB" id="A0A1D7UZR5"/>
<sequence length="59" mass="7021">MKSSQNSRNEKKTFHYFITNVMIDLLRGKITQIKASCRFDLGRIEGIRRKILENHDIKK</sequence>
<gene>
    <name evidence="1" type="ORF">A0128_15200</name>
</gene>
<keyword evidence="2" id="KW-1185">Reference proteome</keyword>
<dbReference type="EMBL" id="CP015217">
    <property type="protein sequence ID" value="AOP35071.1"/>
    <property type="molecule type" value="Genomic_DNA"/>
</dbReference>
<name>A0A1D7UZR5_9LEPT</name>
<proteinExistence type="predicted"/>
<protein>
    <submittedName>
        <fullName evidence="1">Uncharacterized protein</fullName>
    </submittedName>
</protein>